<dbReference type="RefSeq" id="WP_184106381.1">
    <property type="nucleotide sequence ID" value="NZ_JACHNX010000017.1"/>
</dbReference>
<evidence type="ECO:0000259" key="7">
    <source>
        <dbReference type="PROSITE" id="PS51007"/>
    </source>
</evidence>
<dbReference type="GO" id="GO:0020037">
    <property type="term" value="F:heme binding"/>
    <property type="evidence" value="ECO:0007669"/>
    <property type="project" value="InterPro"/>
</dbReference>
<evidence type="ECO:0000256" key="3">
    <source>
        <dbReference type="ARBA" id="ARBA00022723"/>
    </source>
</evidence>
<evidence type="ECO:0000313" key="10">
    <source>
        <dbReference type="Proteomes" id="UP000584663"/>
    </source>
</evidence>
<keyword evidence="3 6" id="KW-0479">Metal-binding</keyword>
<dbReference type="PROSITE" id="PS51007">
    <property type="entry name" value="CYTC"/>
    <property type="match status" value="1"/>
</dbReference>
<dbReference type="PROSITE" id="PS51257">
    <property type="entry name" value="PROKAR_LIPOPROTEIN"/>
    <property type="match status" value="1"/>
</dbReference>
<keyword evidence="10" id="KW-1185">Reference proteome</keyword>
<sequence>MKPPRLTALFAILPCLALTACGDGDRAERLKAAGPNPSLDALMRVADADAGARTFGQCLACHTIGKGELDRAGPNLHGIMGKPVAGGSLRYGYTAALERVGGRWDRATMNRWLTSPQRFAPGTKMTFPGLPDPLARADVMTYLEREGRSR</sequence>
<dbReference type="EMBL" id="JAFHKU010000110">
    <property type="protein sequence ID" value="MBN3557303.1"/>
    <property type="molecule type" value="Genomic_DNA"/>
</dbReference>
<dbReference type="InterPro" id="IPR002327">
    <property type="entry name" value="Cyt_c_1A/1B"/>
</dbReference>
<dbReference type="Gene3D" id="1.10.760.10">
    <property type="entry name" value="Cytochrome c-like domain"/>
    <property type="match status" value="1"/>
</dbReference>
<feature type="domain" description="Cytochrome c" evidence="7">
    <location>
        <begin position="46"/>
        <end position="147"/>
    </location>
</feature>
<dbReference type="AlphaFoldDB" id="A0AA40ZZN0"/>
<dbReference type="EMBL" id="JACHNX010000017">
    <property type="protein sequence ID" value="MBB4610964.1"/>
    <property type="molecule type" value="Genomic_DNA"/>
</dbReference>
<proteinExistence type="predicted"/>
<comment type="caution">
    <text evidence="9">The sequence shown here is derived from an EMBL/GenBank/DDBJ whole genome shotgun (WGS) entry which is preliminary data.</text>
</comment>
<dbReference type="SUPFAM" id="SSF46626">
    <property type="entry name" value="Cytochrome c"/>
    <property type="match status" value="1"/>
</dbReference>
<evidence type="ECO:0000313" key="11">
    <source>
        <dbReference type="Proteomes" id="UP000704529"/>
    </source>
</evidence>
<protein>
    <submittedName>
        <fullName evidence="8 9">Cytochrome C</fullName>
    </submittedName>
</protein>
<dbReference type="InterPro" id="IPR036909">
    <property type="entry name" value="Cyt_c-like_dom_sf"/>
</dbReference>
<keyword evidence="1" id="KW-0813">Transport</keyword>
<dbReference type="PANTHER" id="PTHR11961">
    <property type="entry name" value="CYTOCHROME C"/>
    <property type="match status" value="1"/>
</dbReference>
<dbReference type="PRINTS" id="PR00604">
    <property type="entry name" value="CYTCHRMECIAB"/>
</dbReference>
<keyword evidence="2 6" id="KW-0349">Heme</keyword>
<evidence type="ECO:0000256" key="5">
    <source>
        <dbReference type="ARBA" id="ARBA00023004"/>
    </source>
</evidence>
<dbReference type="InterPro" id="IPR009056">
    <property type="entry name" value="Cyt_c-like_dom"/>
</dbReference>
<reference evidence="8 10" key="1">
    <citation type="submission" date="2020-08" db="EMBL/GenBank/DDBJ databases">
        <title>Genomic Encyclopedia of Type Strains, Phase IV (KMG-IV): sequencing the most valuable type-strain genomes for metagenomic binning, comparative biology and taxonomic classification.</title>
        <authorList>
            <person name="Goeker M."/>
        </authorList>
    </citation>
    <scope>NUCLEOTIDE SEQUENCE [LARGE SCALE GENOMIC DNA]</scope>
    <source>
        <strain evidence="8 10">DSM 14562</strain>
    </source>
</reference>
<evidence type="ECO:0000313" key="9">
    <source>
        <dbReference type="EMBL" id="MBN3557303.1"/>
    </source>
</evidence>
<evidence type="ECO:0000256" key="1">
    <source>
        <dbReference type="ARBA" id="ARBA00022448"/>
    </source>
</evidence>
<organism evidence="9 11">
    <name type="scientific">Sphingomonas yabuuchiae</name>
    <dbReference type="NCBI Taxonomy" id="172044"/>
    <lineage>
        <taxon>Bacteria</taxon>
        <taxon>Pseudomonadati</taxon>
        <taxon>Pseudomonadota</taxon>
        <taxon>Alphaproteobacteria</taxon>
        <taxon>Sphingomonadales</taxon>
        <taxon>Sphingomonadaceae</taxon>
        <taxon>Sphingomonas</taxon>
    </lineage>
</organism>
<dbReference type="Proteomes" id="UP000704529">
    <property type="component" value="Unassembled WGS sequence"/>
</dbReference>
<keyword evidence="4" id="KW-0249">Electron transport</keyword>
<reference evidence="9" key="2">
    <citation type="submission" date="2021-01" db="EMBL/GenBank/DDBJ databases">
        <title>Genome Sequencing of Type Strains.</title>
        <authorList>
            <person name="Lemaire J.F."/>
            <person name="Inderbitzin P."/>
            <person name="Collins S.B."/>
            <person name="Wespe N."/>
            <person name="Knight-Connoni V."/>
        </authorList>
    </citation>
    <scope>NUCLEOTIDE SEQUENCE</scope>
    <source>
        <strain evidence="9">DSM 14562</strain>
    </source>
</reference>
<keyword evidence="5 6" id="KW-0408">Iron</keyword>
<gene>
    <name evidence="8" type="ORF">GGQ89_003203</name>
    <name evidence="9" type="ORF">JYA60_03530</name>
</gene>
<evidence type="ECO:0000256" key="6">
    <source>
        <dbReference type="PROSITE-ProRule" id="PRU00433"/>
    </source>
</evidence>
<name>A0AA40ZZN0_9SPHN</name>
<dbReference type="GO" id="GO:0009055">
    <property type="term" value="F:electron transfer activity"/>
    <property type="evidence" value="ECO:0007669"/>
    <property type="project" value="InterPro"/>
</dbReference>
<dbReference type="Proteomes" id="UP000584663">
    <property type="component" value="Unassembled WGS sequence"/>
</dbReference>
<evidence type="ECO:0000313" key="8">
    <source>
        <dbReference type="EMBL" id="MBB4610964.1"/>
    </source>
</evidence>
<evidence type="ECO:0000256" key="4">
    <source>
        <dbReference type="ARBA" id="ARBA00022982"/>
    </source>
</evidence>
<accession>A0AA40ZZN0</accession>
<evidence type="ECO:0000256" key="2">
    <source>
        <dbReference type="ARBA" id="ARBA00022617"/>
    </source>
</evidence>
<dbReference type="GO" id="GO:0046872">
    <property type="term" value="F:metal ion binding"/>
    <property type="evidence" value="ECO:0007669"/>
    <property type="project" value="UniProtKB-KW"/>
</dbReference>